<gene>
    <name evidence="8" type="ORF">EB796_022604</name>
</gene>
<dbReference type="AlphaFoldDB" id="A0A7J7IZX1"/>
<dbReference type="GO" id="GO:0005524">
    <property type="term" value="F:ATP binding"/>
    <property type="evidence" value="ECO:0007669"/>
    <property type="project" value="UniProtKB-KW"/>
</dbReference>
<dbReference type="GO" id="GO:0005634">
    <property type="term" value="C:nucleus"/>
    <property type="evidence" value="ECO:0007669"/>
    <property type="project" value="TreeGrafter"/>
</dbReference>
<dbReference type="GO" id="GO:0004674">
    <property type="term" value="F:protein serine/threonine kinase activity"/>
    <property type="evidence" value="ECO:0007669"/>
    <property type="project" value="UniProtKB-KW"/>
</dbReference>
<evidence type="ECO:0000313" key="9">
    <source>
        <dbReference type="Proteomes" id="UP000593567"/>
    </source>
</evidence>
<evidence type="ECO:0000313" key="8">
    <source>
        <dbReference type="EMBL" id="KAF6019107.1"/>
    </source>
</evidence>
<evidence type="ECO:0000256" key="6">
    <source>
        <dbReference type="SAM" id="MobiDB-lite"/>
    </source>
</evidence>
<comment type="caution">
    <text evidence="8">The sequence shown here is derived from an EMBL/GenBank/DDBJ whole genome shotgun (WGS) entry which is preliminary data.</text>
</comment>
<feature type="compositionally biased region" description="Polar residues" evidence="6">
    <location>
        <begin position="509"/>
        <end position="530"/>
    </location>
</feature>
<dbReference type="PANTHER" id="PTHR24345">
    <property type="entry name" value="SERINE/THREONINE-PROTEIN KINASE PLK"/>
    <property type="match status" value="1"/>
</dbReference>
<keyword evidence="9" id="KW-1185">Reference proteome</keyword>
<dbReference type="InterPro" id="IPR008271">
    <property type="entry name" value="Ser/Thr_kinase_AS"/>
</dbReference>
<keyword evidence="4" id="KW-0418">Kinase</keyword>
<dbReference type="OrthoDB" id="248923at2759"/>
<dbReference type="SMART" id="SM00220">
    <property type="entry name" value="S_TKc"/>
    <property type="match status" value="1"/>
</dbReference>
<keyword evidence="2" id="KW-0808">Transferase</keyword>
<name>A0A7J7IZX1_BUGNE</name>
<keyword evidence="5" id="KW-0067">ATP-binding</keyword>
<dbReference type="EMBL" id="VXIV02003254">
    <property type="protein sequence ID" value="KAF6019107.1"/>
    <property type="molecule type" value="Genomic_DNA"/>
</dbReference>
<feature type="region of interest" description="Disordered" evidence="6">
    <location>
        <begin position="507"/>
        <end position="530"/>
    </location>
</feature>
<dbReference type="Pfam" id="PF00069">
    <property type="entry name" value="Pkinase"/>
    <property type="match status" value="1"/>
</dbReference>
<dbReference type="InterPro" id="IPR011009">
    <property type="entry name" value="Kinase-like_dom_sf"/>
</dbReference>
<evidence type="ECO:0000259" key="7">
    <source>
        <dbReference type="PROSITE" id="PS50011"/>
    </source>
</evidence>
<organism evidence="8 9">
    <name type="scientific">Bugula neritina</name>
    <name type="common">Brown bryozoan</name>
    <name type="synonym">Sertularia neritina</name>
    <dbReference type="NCBI Taxonomy" id="10212"/>
    <lineage>
        <taxon>Eukaryota</taxon>
        <taxon>Metazoa</taxon>
        <taxon>Spiralia</taxon>
        <taxon>Lophotrochozoa</taxon>
        <taxon>Bryozoa</taxon>
        <taxon>Gymnolaemata</taxon>
        <taxon>Cheilostomatida</taxon>
        <taxon>Flustrina</taxon>
        <taxon>Buguloidea</taxon>
        <taxon>Bugulidae</taxon>
        <taxon>Bugula</taxon>
    </lineage>
</organism>
<dbReference type="PROSITE" id="PS50011">
    <property type="entry name" value="PROTEIN_KINASE_DOM"/>
    <property type="match status" value="1"/>
</dbReference>
<reference evidence="8" key="1">
    <citation type="submission" date="2020-06" db="EMBL/GenBank/DDBJ databases">
        <title>Draft genome of Bugula neritina, a colonial animal packing powerful symbionts and potential medicines.</title>
        <authorList>
            <person name="Rayko M."/>
        </authorList>
    </citation>
    <scope>NUCLEOTIDE SEQUENCE [LARGE SCALE GENOMIC DNA]</scope>
    <source>
        <strain evidence="8">Kwan_BN1</strain>
    </source>
</reference>
<dbReference type="Gene3D" id="1.10.510.10">
    <property type="entry name" value="Transferase(Phosphotransferase) domain 1"/>
    <property type="match status" value="1"/>
</dbReference>
<protein>
    <recommendedName>
        <fullName evidence="7">Protein kinase domain-containing protein</fullName>
    </recommendedName>
</protein>
<dbReference type="SUPFAM" id="SSF56112">
    <property type="entry name" value="Protein kinase-like (PK-like)"/>
    <property type="match status" value="1"/>
</dbReference>
<dbReference type="PANTHER" id="PTHR24345:SF0">
    <property type="entry name" value="CELL CYCLE SERINE_THREONINE-PROTEIN KINASE CDC5_MSD2"/>
    <property type="match status" value="1"/>
</dbReference>
<evidence type="ECO:0000256" key="2">
    <source>
        <dbReference type="ARBA" id="ARBA00022679"/>
    </source>
</evidence>
<evidence type="ECO:0000256" key="3">
    <source>
        <dbReference type="ARBA" id="ARBA00022741"/>
    </source>
</evidence>
<accession>A0A7J7IZX1</accession>
<proteinExistence type="predicted"/>
<dbReference type="Proteomes" id="UP000593567">
    <property type="component" value="Unassembled WGS sequence"/>
</dbReference>
<feature type="domain" description="Protein kinase" evidence="7">
    <location>
        <begin position="134"/>
        <end position="453"/>
    </location>
</feature>
<evidence type="ECO:0000256" key="4">
    <source>
        <dbReference type="ARBA" id="ARBA00022777"/>
    </source>
</evidence>
<evidence type="ECO:0000256" key="1">
    <source>
        <dbReference type="ARBA" id="ARBA00022527"/>
    </source>
</evidence>
<sequence length="632" mass="71010">MCMSVPHQLQVPLSCCCLHNKWNIQFFSLCRWKSRLSMQVESQQEDQLGGRDFYPLITELGNSREPKYVNDQKDFTIVYQIALDPTSVSANSPGEAVNNGDGISECVETVPLSADSREVDCTDEYVIPKHTGTIFIKEALDHGGFGAVYLARLESTKTPLPKLCVKVALWRLQWSSCSDEEREKERQKNIESLFREASILEGIRDKGGHKNIVHFQFCCTSLDNREVFVGLEYFEGKNLSSTIEMHIQKSESFASKLLHAIMLESADTVQFLQDREIVHCDIKPHNILFNCVSMKLKFIDFGSAFYLYEKYKETMVHCCGAGTPEYMAPEILLNGYQMAEPNSDVYCLGLLFYRILTLERPWHHLQDVVNARKGGDKDRVWGLIKERYNCPIQQLETDLQKRVVSPGKTYYDNNSAECELIKEMLSVDLNGRPSCAKIKQRVEDAKVKLHRSMSRLSCQSETSLHANDSFSSADGAPIPSTVLAMNSCNTNSTSILKTVKDRDRALLGPTTQTSTEDVEEVNQSSLEADQPRFSISSSAEGENSMFDNSMETGGVCAPDGAEGENVMFDDSLETGGICAPDAMLGQSIDSTHYSRMSGVDFLGCFRRDGPIQLRNKRYTKFRIKHLAFPVSG</sequence>
<dbReference type="PROSITE" id="PS00108">
    <property type="entry name" value="PROTEIN_KINASE_ST"/>
    <property type="match status" value="1"/>
</dbReference>
<keyword evidence="3" id="KW-0547">Nucleotide-binding</keyword>
<keyword evidence="1" id="KW-0723">Serine/threonine-protein kinase</keyword>
<dbReference type="InterPro" id="IPR000719">
    <property type="entry name" value="Prot_kinase_dom"/>
</dbReference>
<dbReference type="CDD" id="cd00180">
    <property type="entry name" value="PKc"/>
    <property type="match status" value="1"/>
</dbReference>
<evidence type="ECO:0000256" key="5">
    <source>
        <dbReference type="ARBA" id="ARBA00022840"/>
    </source>
</evidence>